<dbReference type="GO" id="GO:0050660">
    <property type="term" value="F:flavin adenine dinucleotide binding"/>
    <property type="evidence" value="ECO:0007669"/>
    <property type="project" value="TreeGrafter"/>
</dbReference>
<evidence type="ECO:0000256" key="10">
    <source>
        <dbReference type="SAM" id="MobiDB-lite"/>
    </source>
</evidence>
<feature type="domain" description="ERV/ALR sulfhydryl oxidase" evidence="11">
    <location>
        <begin position="93"/>
        <end position="193"/>
    </location>
</feature>
<keyword evidence="5 9" id="KW-0560">Oxidoreductase</keyword>
<keyword evidence="4 9" id="KW-0274">FAD</keyword>
<dbReference type="Pfam" id="PF04777">
    <property type="entry name" value="Evr1_Alr"/>
    <property type="match status" value="1"/>
</dbReference>
<evidence type="ECO:0000256" key="7">
    <source>
        <dbReference type="ARBA" id="ARBA00023157"/>
    </source>
</evidence>
<evidence type="ECO:0000256" key="1">
    <source>
        <dbReference type="ARBA" id="ARBA00001974"/>
    </source>
</evidence>
<dbReference type="PANTHER" id="PTHR12645">
    <property type="entry name" value="ALR/ERV"/>
    <property type="match status" value="1"/>
</dbReference>
<keyword evidence="3 9" id="KW-0285">Flavoprotein</keyword>
<feature type="region of interest" description="Disordered" evidence="10">
    <location>
        <begin position="62"/>
        <end position="82"/>
    </location>
</feature>
<dbReference type="FunFam" id="1.20.120.310:FF:000003">
    <property type="entry name" value="Sulfhydryl oxidase"/>
    <property type="match status" value="1"/>
</dbReference>
<reference evidence="12 13" key="1">
    <citation type="submission" date="2023-01" db="EMBL/GenBank/DDBJ databases">
        <authorList>
            <person name="Whitehead M."/>
        </authorList>
    </citation>
    <scope>NUCLEOTIDE SEQUENCE [LARGE SCALE GENOMIC DNA]</scope>
</reference>
<dbReference type="EC" id="1.8.3.2" evidence="9"/>
<evidence type="ECO:0000256" key="8">
    <source>
        <dbReference type="ARBA" id="ARBA00048864"/>
    </source>
</evidence>
<dbReference type="Gene3D" id="1.20.120.310">
    <property type="entry name" value="ERV/ALR sulfhydryl oxidase domain"/>
    <property type="match status" value="1"/>
</dbReference>
<comment type="catalytic activity">
    <reaction evidence="8 9">
        <text>2 R'C(R)SH + O2 = R'C(R)S-S(R)CR' + H2O2</text>
        <dbReference type="Rhea" id="RHEA:17357"/>
        <dbReference type="ChEBI" id="CHEBI:15379"/>
        <dbReference type="ChEBI" id="CHEBI:16240"/>
        <dbReference type="ChEBI" id="CHEBI:16520"/>
        <dbReference type="ChEBI" id="CHEBI:17412"/>
        <dbReference type="EC" id="1.8.3.2"/>
    </reaction>
</comment>
<organism evidence="12 13">
    <name type="scientific">Macrosiphum euphorbiae</name>
    <name type="common">potato aphid</name>
    <dbReference type="NCBI Taxonomy" id="13131"/>
    <lineage>
        <taxon>Eukaryota</taxon>
        <taxon>Metazoa</taxon>
        <taxon>Ecdysozoa</taxon>
        <taxon>Arthropoda</taxon>
        <taxon>Hexapoda</taxon>
        <taxon>Insecta</taxon>
        <taxon>Pterygota</taxon>
        <taxon>Neoptera</taxon>
        <taxon>Paraneoptera</taxon>
        <taxon>Hemiptera</taxon>
        <taxon>Sternorrhyncha</taxon>
        <taxon>Aphidomorpha</taxon>
        <taxon>Aphidoidea</taxon>
        <taxon>Aphididae</taxon>
        <taxon>Macrosiphini</taxon>
        <taxon>Macrosiphum</taxon>
    </lineage>
</organism>
<evidence type="ECO:0000256" key="3">
    <source>
        <dbReference type="ARBA" id="ARBA00022630"/>
    </source>
</evidence>
<comment type="subcellular location">
    <subcellularLocation>
        <location evidence="2">Mitochondrion intermembrane space</location>
    </subcellularLocation>
</comment>
<keyword evidence="7" id="KW-1015">Disulfide bond</keyword>
<dbReference type="GO" id="GO:0016971">
    <property type="term" value="F:flavin-dependent sulfhydryl oxidase activity"/>
    <property type="evidence" value="ECO:0007669"/>
    <property type="project" value="InterPro"/>
</dbReference>
<dbReference type="GO" id="GO:0005758">
    <property type="term" value="C:mitochondrial intermembrane space"/>
    <property type="evidence" value="ECO:0007669"/>
    <property type="project" value="UniProtKB-SubCell"/>
</dbReference>
<evidence type="ECO:0000256" key="6">
    <source>
        <dbReference type="ARBA" id="ARBA00023128"/>
    </source>
</evidence>
<evidence type="ECO:0000256" key="4">
    <source>
        <dbReference type="ARBA" id="ARBA00022827"/>
    </source>
</evidence>
<dbReference type="PROSITE" id="PS51324">
    <property type="entry name" value="ERV_ALR"/>
    <property type="match status" value="1"/>
</dbReference>
<feature type="compositionally biased region" description="Polar residues" evidence="10">
    <location>
        <begin position="64"/>
        <end position="77"/>
    </location>
</feature>
<evidence type="ECO:0000256" key="5">
    <source>
        <dbReference type="ARBA" id="ARBA00023002"/>
    </source>
</evidence>
<evidence type="ECO:0000256" key="9">
    <source>
        <dbReference type="RuleBase" id="RU371123"/>
    </source>
</evidence>
<dbReference type="SUPFAM" id="SSF69000">
    <property type="entry name" value="FAD-dependent thiol oxidase"/>
    <property type="match status" value="1"/>
</dbReference>
<comment type="cofactor">
    <cofactor evidence="1 9">
        <name>FAD</name>
        <dbReference type="ChEBI" id="CHEBI:57692"/>
    </cofactor>
</comment>
<protein>
    <recommendedName>
        <fullName evidence="9">Sulfhydryl oxidase</fullName>
        <ecNumber evidence="9">1.8.3.2</ecNumber>
    </recommendedName>
</protein>
<keyword evidence="13" id="KW-1185">Reference proteome</keyword>
<proteinExistence type="predicted"/>
<dbReference type="InterPro" id="IPR039799">
    <property type="entry name" value="ALR/ERV"/>
</dbReference>
<dbReference type="InterPro" id="IPR036774">
    <property type="entry name" value="ERV/ALR_sulphydryl_oxid_sf"/>
</dbReference>
<gene>
    <name evidence="12" type="ORF">MEUPH1_LOCUS22502</name>
</gene>
<evidence type="ECO:0000256" key="2">
    <source>
        <dbReference type="ARBA" id="ARBA00004569"/>
    </source>
</evidence>
<dbReference type="AlphaFoldDB" id="A0AAV0XJW5"/>
<sequence length="203" mass="23846">MSIFNNIYNSFLVFINSHQRSPLKINNVNEKPVDNINAQHSQAEVPCRSCTDFRTFSRMRRQEFSQSQVHSLNSQSKDNNDETKILEHQRDDCPLDKDELGRSTWKLLHTIAATYSDEPSREDQSNMEQFIRLIPKVYPCEICANDFSEILTYHPPNISSQKSFSKWMCEVHNMVNRKLEKPLFDCSKVNERWRDGWADGHCE</sequence>
<dbReference type="InterPro" id="IPR017905">
    <property type="entry name" value="ERV/ALR_sulphydryl_oxidase"/>
</dbReference>
<evidence type="ECO:0000259" key="11">
    <source>
        <dbReference type="PROSITE" id="PS51324"/>
    </source>
</evidence>
<evidence type="ECO:0000313" key="13">
    <source>
        <dbReference type="Proteomes" id="UP001160148"/>
    </source>
</evidence>
<accession>A0AAV0XJW5</accession>
<dbReference type="PANTHER" id="PTHR12645:SF0">
    <property type="entry name" value="FAD-LINKED SULFHYDRYL OXIDASE ALR"/>
    <property type="match status" value="1"/>
</dbReference>
<comment type="caution">
    <text evidence="12">The sequence shown here is derived from an EMBL/GenBank/DDBJ whole genome shotgun (WGS) entry which is preliminary data.</text>
</comment>
<dbReference type="EMBL" id="CARXXK010000005">
    <property type="protein sequence ID" value="CAI6368103.1"/>
    <property type="molecule type" value="Genomic_DNA"/>
</dbReference>
<name>A0AAV0XJW5_9HEMI</name>
<keyword evidence="6" id="KW-0496">Mitochondrion</keyword>
<evidence type="ECO:0000313" key="12">
    <source>
        <dbReference type="EMBL" id="CAI6368103.1"/>
    </source>
</evidence>
<dbReference type="Proteomes" id="UP001160148">
    <property type="component" value="Unassembled WGS sequence"/>
</dbReference>